<dbReference type="AlphaFoldDB" id="A0A382NFM7"/>
<dbReference type="Gene3D" id="3.40.50.150">
    <property type="entry name" value="Vaccinia Virus protein VP39"/>
    <property type="match status" value="1"/>
</dbReference>
<feature type="non-terminal residue" evidence="1">
    <location>
        <position position="144"/>
    </location>
</feature>
<name>A0A382NFM7_9ZZZZ</name>
<dbReference type="InterPro" id="IPR029063">
    <property type="entry name" value="SAM-dependent_MTases_sf"/>
</dbReference>
<evidence type="ECO:0008006" key="2">
    <source>
        <dbReference type="Google" id="ProtNLM"/>
    </source>
</evidence>
<dbReference type="SUPFAM" id="SSF53335">
    <property type="entry name" value="S-adenosyl-L-methionine-dependent methyltransferases"/>
    <property type="match status" value="1"/>
</dbReference>
<protein>
    <recommendedName>
        <fullName evidence="2">Methyltransferase type 11 domain-containing protein</fullName>
    </recommendedName>
</protein>
<evidence type="ECO:0000313" key="1">
    <source>
        <dbReference type="EMBL" id="SVC59866.1"/>
    </source>
</evidence>
<accession>A0A382NFM7</accession>
<proteinExistence type="predicted"/>
<dbReference type="EMBL" id="UINC01100089">
    <property type="protein sequence ID" value="SVC59866.1"/>
    <property type="molecule type" value="Genomic_DNA"/>
</dbReference>
<sequence length="144" mass="16866">MGRIEHEISQLWDENVCNLIMGGYPNSFLPQQFREQPDGAQLRVLDFGGGDGVHYRKIKKGLCKRHCLETAIEWNIVETQECVDKYKDSEPDEPQLKWFSSIDELDGEVDIIYSEATLRYIENYDEILSKLMSFDPHYIFLQRS</sequence>
<organism evidence="1">
    <name type="scientific">marine metagenome</name>
    <dbReference type="NCBI Taxonomy" id="408172"/>
    <lineage>
        <taxon>unclassified sequences</taxon>
        <taxon>metagenomes</taxon>
        <taxon>ecological metagenomes</taxon>
    </lineage>
</organism>
<reference evidence="1" key="1">
    <citation type="submission" date="2018-05" db="EMBL/GenBank/DDBJ databases">
        <authorList>
            <person name="Lanie J.A."/>
            <person name="Ng W.-L."/>
            <person name="Kazmierczak K.M."/>
            <person name="Andrzejewski T.M."/>
            <person name="Davidsen T.M."/>
            <person name="Wayne K.J."/>
            <person name="Tettelin H."/>
            <person name="Glass J.I."/>
            <person name="Rusch D."/>
            <person name="Podicherti R."/>
            <person name="Tsui H.-C.T."/>
            <person name="Winkler M.E."/>
        </authorList>
    </citation>
    <scope>NUCLEOTIDE SEQUENCE</scope>
</reference>
<gene>
    <name evidence="1" type="ORF">METZ01_LOCUS312720</name>
</gene>